<dbReference type="AlphaFoldDB" id="A0A0D8Y7G7"/>
<gene>
    <name evidence="1" type="ORF">DICVIV_01612</name>
</gene>
<sequence length="104" mass="12783">MIRHYIASLLLTTYVVGSVKFRDRNHFEVDDKFNSPNYDDKRWYRKFDMLDSDDTYNYEVLSMERQRRAFGHNDYVLPENFKTPRGSDIPVTYRLHDDLLRYYR</sequence>
<name>A0A0D8Y7G7_DICVI</name>
<reference evidence="2" key="2">
    <citation type="journal article" date="2016" name="Sci. Rep.">
        <title>Dictyocaulus viviparus genome, variome and transcriptome elucidate lungworm biology and support future intervention.</title>
        <authorList>
            <person name="McNulty S.N."/>
            <person name="Strube C."/>
            <person name="Rosa B.A."/>
            <person name="Martin J.C."/>
            <person name="Tyagi R."/>
            <person name="Choi Y.J."/>
            <person name="Wang Q."/>
            <person name="Hallsworth Pepin K."/>
            <person name="Zhang X."/>
            <person name="Ozersky P."/>
            <person name="Wilson R.K."/>
            <person name="Sternberg P.W."/>
            <person name="Gasser R.B."/>
            <person name="Mitreva M."/>
        </authorList>
    </citation>
    <scope>NUCLEOTIDE SEQUENCE [LARGE SCALE GENOMIC DNA]</scope>
    <source>
        <strain evidence="2">HannoverDv2000</strain>
    </source>
</reference>
<organism evidence="1 2">
    <name type="scientific">Dictyocaulus viviparus</name>
    <name type="common">Bovine lungworm</name>
    <dbReference type="NCBI Taxonomy" id="29172"/>
    <lineage>
        <taxon>Eukaryota</taxon>
        <taxon>Metazoa</taxon>
        <taxon>Ecdysozoa</taxon>
        <taxon>Nematoda</taxon>
        <taxon>Chromadorea</taxon>
        <taxon>Rhabditida</taxon>
        <taxon>Rhabditina</taxon>
        <taxon>Rhabditomorpha</taxon>
        <taxon>Strongyloidea</taxon>
        <taxon>Metastrongylidae</taxon>
        <taxon>Dictyocaulus</taxon>
    </lineage>
</organism>
<evidence type="ECO:0000313" key="2">
    <source>
        <dbReference type="Proteomes" id="UP000053766"/>
    </source>
</evidence>
<dbReference type="Proteomes" id="UP000053766">
    <property type="component" value="Unassembled WGS sequence"/>
</dbReference>
<dbReference type="OrthoDB" id="5869865at2759"/>
<protein>
    <submittedName>
        <fullName evidence="1">Uncharacterized protein</fullName>
    </submittedName>
</protein>
<proteinExistence type="predicted"/>
<keyword evidence="2" id="KW-1185">Reference proteome</keyword>
<accession>A0A0D8Y7G7</accession>
<reference evidence="1 2" key="1">
    <citation type="submission" date="2013-11" db="EMBL/GenBank/DDBJ databases">
        <title>Draft genome of the bovine lungworm Dictyocaulus viviparus.</title>
        <authorList>
            <person name="Mitreva M."/>
        </authorList>
    </citation>
    <scope>NUCLEOTIDE SEQUENCE [LARGE SCALE GENOMIC DNA]</scope>
    <source>
        <strain evidence="1 2">HannoverDv2000</strain>
    </source>
</reference>
<evidence type="ECO:0000313" key="1">
    <source>
        <dbReference type="EMBL" id="KJH52147.1"/>
    </source>
</evidence>
<dbReference type="EMBL" id="KN716169">
    <property type="protein sequence ID" value="KJH52147.1"/>
    <property type="molecule type" value="Genomic_DNA"/>
</dbReference>
<dbReference type="STRING" id="29172.A0A0D8Y7G7"/>